<dbReference type="InterPro" id="IPR025269">
    <property type="entry name" value="SAM-like_dom"/>
</dbReference>
<evidence type="ECO:0000259" key="7">
    <source>
        <dbReference type="PROSITE" id="PS51900"/>
    </source>
</evidence>
<protein>
    <submittedName>
        <fullName evidence="8">Tyrosine recombinase XerC</fullName>
    </submittedName>
</protein>
<keyword evidence="9" id="KW-1185">Reference proteome</keyword>
<dbReference type="InterPro" id="IPR044068">
    <property type="entry name" value="CB"/>
</dbReference>
<keyword evidence="3 5" id="KW-0238">DNA-binding</keyword>
<dbReference type="Proteomes" id="UP001424741">
    <property type="component" value="Unassembled WGS sequence"/>
</dbReference>
<feature type="domain" description="Core-binding (CB)" evidence="7">
    <location>
        <begin position="101"/>
        <end position="186"/>
    </location>
</feature>
<dbReference type="InterPro" id="IPR050090">
    <property type="entry name" value="Tyrosine_recombinase_XerCD"/>
</dbReference>
<sequence>MVLLWVLLNNPFHTMSFVWEHKKSQYWYARFMDHNGKRRNRSTKVRIKGATPVETRDNKKLALKIADEFEAAARTRRTALQARRAMAELTEEIMGKDMSGKSLSEHVESWLARKQGEVAKSTYIFYKSAVGRFQSFIDAMKLADGDIAFITPEHILQYREHRRNEVAAKTVNHELKCLRMLFKAAKKAHLIADDPTEFVDTIREEKVKVRRGFTIDEVKSVLAVADDEWRSMIFFGLYTGQRLSDISKLTWRNVDLERNEVRLVTEKTGKSLRIPIASPLREHIESLPVTDDPDQPIHARIYDKFMQSRRTSNISNEFANLLYQAGLRAEKVSHNKRKDATEMGGRRRTHELSFHSLRHTAVTLLHDAGVPMQVAQTLIGHDDKAMHELYIGVGQEALNEAANKLPKLT</sequence>
<dbReference type="InterPro" id="IPR011010">
    <property type="entry name" value="DNA_brk_join_enz"/>
</dbReference>
<evidence type="ECO:0000256" key="3">
    <source>
        <dbReference type="ARBA" id="ARBA00023125"/>
    </source>
</evidence>
<keyword evidence="4" id="KW-0233">DNA recombination</keyword>
<dbReference type="EMBL" id="BAABRL010000001">
    <property type="protein sequence ID" value="GAA5494078.1"/>
    <property type="molecule type" value="Genomic_DNA"/>
</dbReference>
<feature type="domain" description="Tyr recombinase" evidence="6">
    <location>
        <begin position="208"/>
        <end position="403"/>
    </location>
</feature>
<dbReference type="PANTHER" id="PTHR30349">
    <property type="entry name" value="PHAGE INTEGRASE-RELATED"/>
    <property type="match status" value="1"/>
</dbReference>
<dbReference type="SUPFAM" id="SSF56349">
    <property type="entry name" value="DNA breaking-rejoining enzymes"/>
    <property type="match status" value="1"/>
</dbReference>
<dbReference type="InterPro" id="IPR013762">
    <property type="entry name" value="Integrase-like_cat_sf"/>
</dbReference>
<dbReference type="CDD" id="cd00796">
    <property type="entry name" value="INT_Rci_Hp1_C"/>
    <property type="match status" value="1"/>
</dbReference>
<evidence type="ECO:0000256" key="4">
    <source>
        <dbReference type="ARBA" id="ARBA00023172"/>
    </source>
</evidence>
<dbReference type="Pfam" id="PF13102">
    <property type="entry name" value="Phage_int_SAM_5"/>
    <property type="match status" value="1"/>
</dbReference>
<comment type="similarity">
    <text evidence="1">Belongs to the 'phage' integrase family.</text>
</comment>
<evidence type="ECO:0000313" key="8">
    <source>
        <dbReference type="EMBL" id="GAA5494078.1"/>
    </source>
</evidence>
<accession>A0ABP9UUF4</accession>
<evidence type="ECO:0000256" key="5">
    <source>
        <dbReference type="PROSITE-ProRule" id="PRU01248"/>
    </source>
</evidence>
<dbReference type="Gene3D" id="1.10.150.130">
    <property type="match status" value="1"/>
</dbReference>
<dbReference type="PROSITE" id="PS51898">
    <property type="entry name" value="TYR_RECOMBINASE"/>
    <property type="match status" value="1"/>
</dbReference>
<dbReference type="PANTHER" id="PTHR30349:SF41">
    <property type="entry name" value="INTEGRASE_RECOMBINASE PROTEIN MJ0367-RELATED"/>
    <property type="match status" value="1"/>
</dbReference>
<gene>
    <name evidence="8" type="primary">xerC_1</name>
    <name evidence="8" type="ORF">Rhal01_00234</name>
</gene>
<evidence type="ECO:0000256" key="2">
    <source>
        <dbReference type="ARBA" id="ARBA00022908"/>
    </source>
</evidence>
<evidence type="ECO:0000256" key="1">
    <source>
        <dbReference type="ARBA" id="ARBA00008857"/>
    </source>
</evidence>
<proteinExistence type="inferred from homology"/>
<evidence type="ECO:0000259" key="6">
    <source>
        <dbReference type="PROSITE" id="PS51898"/>
    </source>
</evidence>
<evidence type="ECO:0000313" key="9">
    <source>
        <dbReference type="Proteomes" id="UP001424741"/>
    </source>
</evidence>
<dbReference type="Pfam" id="PF00589">
    <property type="entry name" value="Phage_integrase"/>
    <property type="match status" value="1"/>
</dbReference>
<dbReference type="Gene3D" id="1.10.443.10">
    <property type="entry name" value="Intergrase catalytic core"/>
    <property type="match status" value="1"/>
</dbReference>
<organism evidence="8 9">
    <name type="scientific">Rubritalea halochordaticola</name>
    <dbReference type="NCBI Taxonomy" id="714537"/>
    <lineage>
        <taxon>Bacteria</taxon>
        <taxon>Pseudomonadati</taxon>
        <taxon>Verrucomicrobiota</taxon>
        <taxon>Verrucomicrobiia</taxon>
        <taxon>Verrucomicrobiales</taxon>
        <taxon>Rubritaleaceae</taxon>
        <taxon>Rubritalea</taxon>
    </lineage>
</organism>
<dbReference type="InterPro" id="IPR010998">
    <property type="entry name" value="Integrase_recombinase_N"/>
</dbReference>
<name>A0ABP9UUF4_9BACT</name>
<keyword evidence="2" id="KW-0229">DNA integration</keyword>
<dbReference type="InterPro" id="IPR002104">
    <property type="entry name" value="Integrase_catalytic"/>
</dbReference>
<comment type="caution">
    <text evidence="8">The sequence shown here is derived from an EMBL/GenBank/DDBJ whole genome shotgun (WGS) entry which is preliminary data.</text>
</comment>
<reference evidence="8 9" key="1">
    <citation type="submission" date="2024-02" db="EMBL/GenBank/DDBJ databases">
        <title>Rubritalea halochordaticola NBRC 107102.</title>
        <authorList>
            <person name="Ichikawa N."/>
            <person name="Katano-Makiyama Y."/>
            <person name="Hidaka K."/>
        </authorList>
    </citation>
    <scope>NUCLEOTIDE SEQUENCE [LARGE SCALE GENOMIC DNA]</scope>
    <source>
        <strain evidence="8 9">NBRC 107102</strain>
    </source>
</reference>
<dbReference type="PROSITE" id="PS51900">
    <property type="entry name" value="CB"/>
    <property type="match status" value="1"/>
</dbReference>